<evidence type="ECO:0000313" key="2">
    <source>
        <dbReference type="Proteomes" id="UP000706124"/>
    </source>
</evidence>
<evidence type="ECO:0000313" key="1">
    <source>
        <dbReference type="EMBL" id="KAG5943374.1"/>
    </source>
</evidence>
<comment type="caution">
    <text evidence="1">The sequence shown here is derived from an EMBL/GenBank/DDBJ whole genome shotgun (WGS) entry which is preliminary data.</text>
</comment>
<reference evidence="1 2" key="1">
    <citation type="journal article" date="2020" name="bioRxiv">
        <title>Whole genome comparisons of ergot fungi reveals the divergence and evolution of species within the genus Claviceps are the result of varying mechanisms driving genome evolution and host range expansion.</title>
        <authorList>
            <person name="Wyka S.A."/>
            <person name="Mondo S.J."/>
            <person name="Liu M."/>
            <person name="Dettman J."/>
            <person name="Nalam V."/>
            <person name="Broders K.D."/>
        </authorList>
    </citation>
    <scope>NUCLEOTIDE SEQUENCE [LARGE SCALE GENOMIC DNA]</scope>
    <source>
        <strain evidence="1 2">CCC 1485</strain>
    </source>
</reference>
<keyword evidence="2" id="KW-1185">Reference proteome</keyword>
<organism evidence="1 2">
    <name type="scientific">Claviceps pazoutovae</name>
    <dbReference type="NCBI Taxonomy" id="1649127"/>
    <lineage>
        <taxon>Eukaryota</taxon>
        <taxon>Fungi</taxon>
        <taxon>Dikarya</taxon>
        <taxon>Ascomycota</taxon>
        <taxon>Pezizomycotina</taxon>
        <taxon>Sordariomycetes</taxon>
        <taxon>Hypocreomycetidae</taxon>
        <taxon>Hypocreales</taxon>
        <taxon>Clavicipitaceae</taxon>
        <taxon>Claviceps</taxon>
    </lineage>
</organism>
<gene>
    <name evidence="1" type="ORF">E4U60_006701</name>
</gene>
<dbReference type="AlphaFoldDB" id="A0A9P7MGE7"/>
<dbReference type="Proteomes" id="UP000706124">
    <property type="component" value="Unassembled WGS sequence"/>
</dbReference>
<accession>A0A9P7MGE7</accession>
<protein>
    <submittedName>
        <fullName evidence="1">Uncharacterized protein</fullName>
    </submittedName>
</protein>
<dbReference type="EMBL" id="SRPO01000067">
    <property type="protein sequence ID" value="KAG5943374.1"/>
    <property type="molecule type" value="Genomic_DNA"/>
</dbReference>
<sequence>MAPSIIAQISKLKDVDGLARTGWLSLNPRFPVGLAEKVVRWCRPQNRGLLLIKETDSPPPGI</sequence>
<name>A0A9P7MGE7_9HYPO</name>
<proteinExistence type="predicted"/>